<dbReference type="OrthoDB" id="9895617at2759"/>
<keyword evidence="3" id="KW-1185">Reference proteome</keyword>
<evidence type="ECO:0000313" key="2">
    <source>
        <dbReference type="EMBL" id="KAF2663563.1"/>
    </source>
</evidence>
<proteinExistence type="predicted"/>
<reference evidence="2" key="1">
    <citation type="journal article" date="2020" name="Stud. Mycol.">
        <title>101 Dothideomycetes genomes: a test case for predicting lifestyles and emergence of pathogens.</title>
        <authorList>
            <person name="Haridas S."/>
            <person name="Albert R."/>
            <person name="Binder M."/>
            <person name="Bloem J."/>
            <person name="Labutti K."/>
            <person name="Salamov A."/>
            <person name="Andreopoulos B."/>
            <person name="Baker S."/>
            <person name="Barry K."/>
            <person name="Bills G."/>
            <person name="Bluhm B."/>
            <person name="Cannon C."/>
            <person name="Castanera R."/>
            <person name="Culley D."/>
            <person name="Daum C."/>
            <person name="Ezra D."/>
            <person name="Gonzalez J."/>
            <person name="Henrissat B."/>
            <person name="Kuo A."/>
            <person name="Liang C."/>
            <person name="Lipzen A."/>
            <person name="Lutzoni F."/>
            <person name="Magnuson J."/>
            <person name="Mondo S."/>
            <person name="Nolan M."/>
            <person name="Ohm R."/>
            <person name="Pangilinan J."/>
            <person name="Park H.-J."/>
            <person name="Ramirez L."/>
            <person name="Alfaro M."/>
            <person name="Sun H."/>
            <person name="Tritt A."/>
            <person name="Yoshinaga Y."/>
            <person name="Zwiers L.-H."/>
            <person name="Turgeon B."/>
            <person name="Goodwin S."/>
            <person name="Spatafora J."/>
            <person name="Crous P."/>
            <person name="Grigoriev I."/>
        </authorList>
    </citation>
    <scope>NUCLEOTIDE SEQUENCE</scope>
    <source>
        <strain evidence="2">CBS 115976</strain>
    </source>
</reference>
<dbReference type="PANTHER" id="PTHR37450">
    <property type="entry name" value="CIPC PROTEIN"/>
    <property type="match status" value="1"/>
</dbReference>
<feature type="compositionally biased region" description="Basic and acidic residues" evidence="1">
    <location>
        <begin position="1"/>
        <end position="11"/>
    </location>
</feature>
<dbReference type="EMBL" id="MU004245">
    <property type="protein sequence ID" value="KAF2663563.1"/>
    <property type="molecule type" value="Genomic_DNA"/>
</dbReference>
<feature type="compositionally biased region" description="Basic and acidic residues" evidence="1">
    <location>
        <begin position="74"/>
        <end position="93"/>
    </location>
</feature>
<evidence type="ECO:0008006" key="4">
    <source>
        <dbReference type="Google" id="ProtNLM"/>
    </source>
</evidence>
<feature type="region of interest" description="Disordered" evidence="1">
    <location>
        <begin position="1"/>
        <end position="23"/>
    </location>
</feature>
<protein>
    <recommendedName>
        <fullName evidence="4">CipC-like antibiotic response protein</fullName>
    </recommendedName>
</protein>
<evidence type="ECO:0000256" key="1">
    <source>
        <dbReference type="SAM" id="MobiDB-lite"/>
    </source>
</evidence>
<name>A0A6A6TX69_9PEZI</name>
<evidence type="ECO:0000313" key="3">
    <source>
        <dbReference type="Proteomes" id="UP000799302"/>
    </source>
</evidence>
<dbReference type="AlphaFoldDB" id="A0A6A6TX69"/>
<dbReference type="PANTHER" id="PTHR37450:SF1">
    <property type="entry name" value="CIPC PROTEIN"/>
    <property type="match status" value="1"/>
</dbReference>
<accession>A0A6A6TX69</accession>
<sequence length="128" mass="14466">MFGWDESKDSYDQVNNSDQDTASFGHEALAGAAGFGAMKVFEDQQRKKGEPVKHQFAKELLAGFATAEVDKLAETKGEDWYREHGEKTKERATEQANHLYDQHYGNGNDYDPNSQGPPQHFNGYDNNY</sequence>
<feature type="region of interest" description="Disordered" evidence="1">
    <location>
        <begin position="74"/>
        <end position="128"/>
    </location>
</feature>
<dbReference type="InterPro" id="IPR022234">
    <property type="entry name" value="DUF3759"/>
</dbReference>
<dbReference type="Proteomes" id="UP000799302">
    <property type="component" value="Unassembled WGS sequence"/>
</dbReference>
<feature type="compositionally biased region" description="Polar residues" evidence="1">
    <location>
        <begin position="12"/>
        <end position="22"/>
    </location>
</feature>
<gene>
    <name evidence="2" type="ORF">BT63DRAFT_435070</name>
</gene>
<dbReference type="Pfam" id="PF12585">
    <property type="entry name" value="DUF3759"/>
    <property type="match status" value="1"/>
</dbReference>
<organism evidence="2 3">
    <name type="scientific">Microthyrium microscopicum</name>
    <dbReference type="NCBI Taxonomy" id="703497"/>
    <lineage>
        <taxon>Eukaryota</taxon>
        <taxon>Fungi</taxon>
        <taxon>Dikarya</taxon>
        <taxon>Ascomycota</taxon>
        <taxon>Pezizomycotina</taxon>
        <taxon>Dothideomycetes</taxon>
        <taxon>Dothideomycetes incertae sedis</taxon>
        <taxon>Microthyriales</taxon>
        <taxon>Microthyriaceae</taxon>
        <taxon>Microthyrium</taxon>
    </lineage>
</organism>